<sequence length="670" mass="77031">MQRQRHKRSKSCTVPEKKKLEDENSIDCSLNASQRLKLDLPRCGETKKDLSPDVKFKSSLKQEIQELEKRLQNQFDVRGALEKALGYKTPSRDIKADSTPKPPTELIKEIAVLELEVSHLEQYLLSLYRKAFDQQTSSVSPPTSKQHSSTSPKSTLRGKRLDFSTTPDESRCFSFDNRLKSPHLVEKELESPNLRCRQESLATQPRCFSFDNRLKEPGSAGRTFNQENSRMDSQCFSFDNRVKEPGSAARQFNQENSTIDSRCFSFDNRLKDQCFVEKEDIDSCVRRCQSSLNQRSTYKNRISPPEDSVFACHSQPLSIHEYIQNGSNAASLAEHMGTRISDHIFMTPNKLSEEMIKCVSAIYSKLADPPSINHGFSSPSSSPSSTSEFSPQDQYDMWSPSFRKNSSFDDQFEFSGPYNSMIEVSQIHRNHRKGRDLDLMNRNFSLLIKQLESVDPRKLTHQEKLAFWINIHNALVMHTFLVNGIPQNNGKRFLLLSKPAYKIGGRMVSIETIQSYILRIKMPRPGQWLKLLLIPKKFRTGDEHQEYSLDHSEPLLYFALCSGNHSDPAIRVYTPKGIYQELETSKEEYIRAMFGVKKDQKLVLPKIIESFSKDSGLSQAALMEMIQECLPETMKKTIKKLNSGRSRKSIIEWTPHSFVFRYLISRELVR</sequence>
<dbReference type="InterPro" id="IPR025757">
    <property type="entry name" value="MIP1_Leuzipper"/>
</dbReference>
<dbReference type="PANTHER" id="PTHR23054:SF66">
    <property type="entry name" value="DUF547 DOMAIN-CONTAINING PROTEIN"/>
    <property type="match status" value="1"/>
</dbReference>
<evidence type="ECO:0000259" key="3">
    <source>
        <dbReference type="Pfam" id="PF04784"/>
    </source>
</evidence>
<dbReference type="Pfam" id="PF04784">
    <property type="entry name" value="DUF547"/>
    <property type="match status" value="1"/>
</dbReference>
<dbReference type="Proteomes" id="UP000694864">
    <property type="component" value="Chromosome 16"/>
</dbReference>
<keyword evidence="5" id="KW-1185">Reference proteome</keyword>
<feature type="compositionally biased region" description="Polar residues" evidence="2">
    <location>
        <begin position="135"/>
        <end position="154"/>
    </location>
</feature>
<gene>
    <name evidence="6" type="primary">LOC104752004</name>
</gene>
<evidence type="ECO:0000313" key="5">
    <source>
        <dbReference type="Proteomes" id="UP000694864"/>
    </source>
</evidence>
<dbReference type="PANTHER" id="PTHR23054">
    <property type="entry name" value="TERNARY COMPLEX FACTOR MIP1, LEUCINE-ZIPPER-RELATED"/>
    <property type="match status" value="1"/>
</dbReference>
<accession>A0ABM0WKF9</accession>
<dbReference type="InterPro" id="IPR006869">
    <property type="entry name" value="DUF547"/>
</dbReference>
<dbReference type="RefSeq" id="XP_010472366.1">
    <property type="nucleotide sequence ID" value="XM_010474064.2"/>
</dbReference>
<feature type="domain" description="Ternary complex factor MIP1 leucine-zipper" evidence="4">
    <location>
        <begin position="57"/>
        <end position="134"/>
    </location>
</feature>
<feature type="coiled-coil region" evidence="1">
    <location>
        <begin position="57"/>
        <end position="84"/>
    </location>
</feature>
<proteinExistence type="predicted"/>
<feature type="domain" description="DUF547" evidence="3">
    <location>
        <begin position="457"/>
        <end position="590"/>
    </location>
</feature>
<reference evidence="5" key="1">
    <citation type="journal article" date="2014" name="Nat. Commun.">
        <title>The emerging biofuel crop Camelina sativa retains a highly undifferentiated hexaploid genome structure.</title>
        <authorList>
            <person name="Kagale S."/>
            <person name="Koh C."/>
            <person name="Nixon J."/>
            <person name="Bollina V."/>
            <person name="Clarke W.E."/>
            <person name="Tuteja R."/>
            <person name="Spillane C."/>
            <person name="Robinson S.J."/>
            <person name="Links M.G."/>
            <person name="Clarke C."/>
            <person name="Higgins E.E."/>
            <person name="Huebert T."/>
            <person name="Sharpe A.G."/>
            <person name="Parkin I.A."/>
        </authorList>
    </citation>
    <scope>NUCLEOTIDE SEQUENCE [LARGE SCALE GENOMIC DNA]</scope>
    <source>
        <strain evidence="5">cv. DH55</strain>
    </source>
</reference>
<protein>
    <submittedName>
        <fullName evidence="6">Uncharacterized protein LOC104752004</fullName>
    </submittedName>
</protein>
<evidence type="ECO:0000256" key="1">
    <source>
        <dbReference type="SAM" id="Coils"/>
    </source>
</evidence>
<reference evidence="6" key="2">
    <citation type="submission" date="2025-08" db="UniProtKB">
        <authorList>
            <consortium name="RefSeq"/>
        </authorList>
    </citation>
    <scope>IDENTIFICATION</scope>
    <source>
        <tissue evidence="6">Leaf</tissue>
    </source>
</reference>
<feature type="compositionally biased region" description="Low complexity" evidence="2">
    <location>
        <begin position="377"/>
        <end position="391"/>
    </location>
</feature>
<dbReference type="Pfam" id="PF14389">
    <property type="entry name" value="Lzipper-MIP1"/>
    <property type="match status" value="1"/>
</dbReference>
<evidence type="ECO:0000259" key="4">
    <source>
        <dbReference type="Pfam" id="PF14389"/>
    </source>
</evidence>
<feature type="region of interest" description="Disordered" evidence="2">
    <location>
        <begin position="374"/>
        <end position="394"/>
    </location>
</feature>
<keyword evidence="1" id="KW-0175">Coiled coil</keyword>
<organism evidence="5 6">
    <name type="scientific">Camelina sativa</name>
    <name type="common">False flax</name>
    <name type="synonym">Myagrum sativum</name>
    <dbReference type="NCBI Taxonomy" id="90675"/>
    <lineage>
        <taxon>Eukaryota</taxon>
        <taxon>Viridiplantae</taxon>
        <taxon>Streptophyta</taxon>
        <taxon>Embryophyta</taxon>
        <taxon>Tracheophyta</taxon>
        <taxon>Spermatophyta</taxon>
        <taxon>Magnoliopsida</taxon>
        <taxon>eudicotyledons</taxon>
        <taxon>Gunneridae</taxon>
        <taxon>Pentapetalae</taxon>
        <taxon>rosids</taxon>
        <taxon>malvids</taxon>
        <taxon>Brassicales</taxon>
        <taxon>Brassicaceae</taxon>
        <taxon>Camelineae</taxon>
        <taxon>Camelina</taxon>
    </lineage>
</organism>
<feature type="region of interest" description="Disordered" evidence="2">
    <location>
        <begin position="135"/>
        <end position="168"/>
    </location>
</feature>
<name>A0ABM0WKF9_CAMSA</name>
<evidence type="ECO:0000256" key="2">
    <source>
        <dbReference type="SAM" id="MobiDB-lite"/>
    </source>
</evidence>
<dbReference type="GeneID" id="104752004"/>
<evidence type="ECO:0000313" key="6">
    <source>
        <dbReference type="RefSeq" id="XP_010472366.1"/>
    </source>
</evidence>